<dbReference type="EMBL" id="WFKJ01000018">
    <property type="protein sequence ID" value="KAB7891233.1"/>
    <property type="molecule type" value="Genomic_DNA"/>
</dbReference>
<gene>
    <name evidence="4" type="ORF">GBG18_07380</name>
    <name evidence="3" type="ORF">GBG19_08070</name>
</gene>
<keyword evidence="2" id="KW-0812">Transmembrane</keyword>
<protein>
    <submittedName>
        <fullName evidence="3">ABC transporter permease</fullName>
    </submittedName>
</protein>
<reference evidence="5 6" key="1">
    <citation type="submission" date="2019-10" db="EMBL/GenBank/DDBJ databases">
        <title>Poseidonibacter ostreae sp. nov., isolated from the gut of the Ostrea denselamellosa.</title>
        <authorList>
            <person name="Choi A."/>
        </authorList>
    </citation>
    <scope>NUCLEOTIDE SEQUENCE [LARGE SCALE GENOMIC DNA]</scope>
    <source>
        <strain evidence="3 6">SJOD-M-33</strain>
        <strain evidence="4 5">SJOD-M-5</strain>
    </source>
</reference>
<keyword evidence="1" id="KW-0175">Coiled coil</keyword>
<keyword evidence="2" id="KW-1133">Transmembrane helix</keyword>
<feature type="transmembrane region" description="Helical" evidence="2">
    <location>
        <begin position="263"/>
        <end position="289"/>
    </location>
</feature>
<keyword evidence="5" id="KW-1185">Reference proteome</keyword>
<dbReference type="Proteomes" id="UP000461010">
    <property type="component" value="Unassembled WGS sequence"/>
</dbReference>
<keyword evidence="2" id="KW-0472">Membrane</keyword>
<feature type="coiled-coil region" evidence="1">
    <location>
        <begin position="169"/>
        <end position="203"/>
    </location>
</feature>
<evidence type="ECO:0000313" key="5">
    <source>
        <dbReference type="Proteomes" id="UP000461010"/>
    </source>
</evidence>
<dbReference type="EMBL" id="WFKK01000020">
    <property type="protein sequence ID" value="KAB7888836.1"/>
    <property type="molecule type" value="Genomic_DNA"/>
</dbReference>
<dbReference type="RefSeq" id="WP_152189806.1">
    <property type="nucleotide sequence ID" value="NZ_WFKI01000026.1"/>
</dbReference>
<accession>A0A6L4WSY8</accession>
<evidence type="ECO:0000256" key="2">
    <source>
        <dbReference type="SAM" id="Phobius"/>
    </source>
</evidence>
<dbReference type="AlphaFoldDB" id="A0A6L4WSY8"/>
<evidence type="ECO:0000256" key="1">
    <source>
        <dbReference type="SAM" id="Coils"/>
    </source>
</evidence>
<name>A0A6L4WSY8_9BACT</name>
<feature type="transmembrane region" description="Helical" evidence="2">
    <location>
        <begin position="21"/>
        <end position="44"/>
    </location>
</feature>
<evidence type="ECO:0000313" key="6">
    <source>
        <dbReference type="Proteomes" id="UP000472839"/>
    </source>
</evidence>
<proteinExistence type="predicted"/>
<comment type="caution">
    <text evidence="3">The sequence shown here is derived from an EMBL/GenBank/DDBJ whole genome shotgun (WGS) entry which is preliminary data.</text>
</comment>
<feature type="coiled-coil region" evidence="1">
    <location>
        <begin position="110"/>
        <end position="137"/>
    </location>
</feature>
<organism evidence="3 6">
    <name type="scientific">Poseidonibacter ostreae</name>
    <dbReference type="NCBI Taxonomy" id="2654171"/>
    <lineage>
        <taxon>Bacteria</taxon>
        <taxon>Pseudomonadati</taxon>
        <taxon>Campylobacterota</taxon>
        <taxon>Epsilonproteobacteria</taxon>
        <taxon>Campylobacterales</taxon>
        <taxon>Arcobacteraceae</taxon>
        <taxon>Poseidonibacter</taxon>
    </lineage>
</organism>
<dbReference type="Proteomes" id="UP000472839">
    <property type="component" value="Unassembled WGS sequence"/>
</dbReference>
<feature type="transmembrane region" description="Helical" evidence="2">
    <location>
        <begin position="309"/>
        <end position="327"/>
    </location>
</feature>
<evidence type="ECO:0000313" key="4">
    <source>
        <dbReference type="EMBL" id="KAB7891233.1"/>
    </source>
</evidence>
<evidence type="ECO:0000313" key="3">
    <source>
        <dbReference type="EMBL" id="KAB7888836.1"/>
    </source>
</evidence>
<feature type="transmembrane region" description="Helical" evidence="2">
    <location>
        <begin position="234"/>
        <end position="251"/>
    </location>
</feature>
<sequence length="405" mass="48295">MKNLIKNFYSNNFIYKGKEKLSKLTILFIFFLNVFIFITLGLGIDFQIKVLNNPKVTFPSSCRTIINTNKVDDFNNYFYSSKNYSNKYQNIKNEEMDKRCNTLLYTKLKNVKTEHKIKDLREKQKKINSELNKVSNELTYLRENYNTVLFEKMSFQESSKSIIKDDISSNNIKAKYNLYLKQKEKLKKQKEDISKQFKNSKSVKELVLFVKDNKNQIKEDYKNLNKSYDIKRELITLLFLLPLLLISFYLMKKYLKNEKYTLYIMFKNITVVIFIPTLISFLALIYILMPKIFIEKVLKFFYELEVPFVVYYLVIAILVLIFGYLIVKIQKRYRENNKKLENNSISKIESFNKNICNKCFNKVDYNVMNFCPNCQNELKTKCSKCQKETIKGLSFCMYCSESIKS</sequence>